<protein>
    <submittedName>
        <fullName evidence="2">Uncharacterized protein</fullName>
    </submittedName>
</protein>
<dbReference type="EMBL" id="SMKA01000190">
    <property type="protein sequence ID" value="TDC22459.1"/>
    <property type="molecule type" value="Genomic_DNA"/>
</dbReference>
<sequence length="63" mass="6725">MTGRKSRPAWRPGRRSRTTLASPPPSPCTPSPGRPAAVCSWRRSRRSASTGSPSPAPWAATPQ</sequence>
<reference evidence="2 3" key="1">
    <citation type="submission" date="2019-03" db="EMBL/GenBank/DDBJ databases">
        <title>Draft genome sequences of novel Actinobacteria.</title>
        <authorList>
            <person name="Sahin N."/>
            <person name="Ay H."/>
            <person name="Saygin H."/>
        </authorList>
    </citation>
    <scope>NUCLEOTIDE SEQUENCE [LARGE SCALE GENOMIC DNA]</scope>
    <source>
        <strain evidence="2 3">JCM 30547</strain>
    </source>
</reference>
<feature type="compositionally biased region" description="Pro residues" evidence="1">
    <location>
        <begin position="22"/>
        <end position="33"/>
    </location>
</feature>
<evidence type="ECO:0000313" key="2">
    <source>
        <dbReference type="EMBL" id="TDC22459.1"/>
    </source>
</evidence>
<dbReference type="Proteomes" id="UP000295075">
    <property type="component" value="Unassembled WGS sequence"/>
</dbReference>
<evidence type="ECO:0000313" key="3">
    <source>
        <dbReference type="Proteomes" id="UP000295075"/>
    </source>
</evidence>
<organism evidence="2 3">
    <name type="scientific">Kribbella albertanoniae</name>
    <dbReference type="NCBI Taxonomy" id="1266829"/>
    <lineage>
        <taxon>Bacteria</taxon>
        <taxon>Bacillati</taxon>
        <taxon>Actinomycetota</taxon>
        <taxon>Actinomycetes</taxon>
        <taxon>Propionibacteriales</taxon>
        <taxon>Kribbellaceae</taxon>
        <taxon>Kribbella</taxon>
    </lineage>
</organism>
<evidence type="ECO:0000256" key="1">
    <source>
        <dbReference type="SAM" id="MobiDB-lite"/>
    </source>
</evidence>
<keyword evidence="3" id="KW-1185">Reference proteome</keyword>
<comment type="caution">
    <text evidence="2">The sequence shown here is derived from an EMBL/GenBank/DDBJ whole genome shotgun (WGS) entry which is preliminary data.</text>
</comment>
<name>A0A4R4PKJ9_9ACTN</name>
<accession>A0A4R4PKJ9</accession>
<feature type="compositionally biased region" description="Basic residues" evidence="1">
    <location>
        <begin position="1"/>
        <end position="17"/>
    </location>
</feature>
<gene>
    <name evidence="2" type="ORF">E1261_30915</name>
</gene>
<feature type="region of interest" description="Disordered" evidence="1">
    <location>
        <begin position="1"/>
        <end position="63"/>
    </location>
</feature>
<proteinExistence type="predicted"/>
<dbReference type="AlphaFoldDB" id="A0A4R4PKJ9"/>